<sequence length="115" mass="12557">MSIPHSGIHPAVVRLGLQYSQGIVTGSNSRCIALLNCIKQVIRDYSTPPHEELSRDLVNKLKPAISFLNQCRPLSASMGNAIKYIKKEISNINRQKGEEEVRCHGGGCSVIAGGW</sequence>
<evidence type="ECO:0000313" key="11">
    <source>
        <dbReference type="EMBL" id="KAG8535885.1"/>
    </source>
</evidence>
<evidence type="ECO:0000256" key="10">
    <source>
        <dbReference type="RuleBase" id="RU003814"/>
    </source>
</evidence>
<keyword evidence="4" id="KW-0396">Initiation factor</keyword>
<comment type="similarity">
    <text evidence="2 10">Belongs to the eIF-2B alpha/beta/delta subunits family.</text>
</comment>
<evidence type="ECO:0000256" key="5">
    <source>
        <dbReference type="ARBA" id="ARBA00022917"/>
    </source>
</evidence>
<dbReference type="PANTHER" id="PTHR10233">
    <property type="entry name" value="TRANSLATION INITIATION FACTOR EIF-2B"/>
    <property type="match status" value="1"/>
</dbReference>
<dbReference type="GO" id="GO:0005829">
    <property type="term" value="C:cytosol"/>
    <property type="evidence" value="ECO:0007669"/>
    <property type="project" value="UniProtKB-SubCell"/>
</dbReference>
<evidence type="ECO:0000256" key="6">
    <source>
        <dbReference type="ARBA" id="ARBA00043898"/>
    </source>
</evidence>
<dbReference type="Proteomes" id="UP000824782">
    <property type="component" value="Unassembled WGS sequence"/>
</dbReference>
<organism evidence="11 12">
    <name type="scientific">Engystomops pustulosus</name>
    <name type="common">Tungara frog</name>
    <name type="synonym">Physalaemus pustulosus</name>
    <dbReference type="NCBI Taxonomy" id="76066"/>
    <lineage>
        <taxon>Eukaryota</taxon>
        <taxon>Metazoa</taxon>
        <taxon>Chordata</taxon>
        <taxon>Craniata</taxon>
        <taxon>Vertebrata</taxon>
        <taxon>Euteleostomi</taxon>
        <taxon>Amphibia</taxon>
        <taxon>Batrachia</taxon>
        <taxon>Anura</taxon>
        <taxon>Neobatrachia</taxon>
        <taxon>Hyloidea</taxon>
        <taxon>Leptodactylidae</taxon>
        <taxon>Leiuperinae</taxon>
        <taxon>Engystomops</taxon>
    </lineage>
</organism>
<comment type="caution">
    <text evidence="11">The sequence shown here is derived from an EMBL/GenBank/DDBJ whole genome shotgun (WGS) entry which is preliminary data.</text>
</comment>
<dbReference type="Pfam" id="PF01008">
    <property type="entry name" value="IF-2B"/>
    <property type="match status" value="1"/>
</dbReference>
<name>A0AAV6YJR4_ENGPU</name>
<evidence type="ECO:0000313" key="12">
    <source>
        <dbReference type="Proteomes" id="UP000824782"/>
    </source>
</evidence>
<dbReference type="GO" id="GO:0003743">
    <property type="term" value="F:translation initiation factor activity"/>
    <property type="evidence" value="ECO:0007669"/>
    <property type="project" value="UniProtKB-KW"/>
</dbReference>
<comment type="subcellular location">
    <subcellularLocation>
        <location evidence="1">Cytoplasm</location>
        <location evidence="1">Cytosol</location>
    </subcellularLocation>
</comment>
<reference evidence="11" key="1">
    <citation type="thesis" date="2020" institute="ProQuest LLC" country="789 East Eisenhower Parkway, Ann Arbor, MI, USA">
        <title>Comparative Genomics and Chromosome Evolution.</title>
        <authorList>
            <person name="Mudd A.B."/>
        </authorList>
    </citation>
    <scope>NUCLEOTIDE SEQUENCE</scope>
    <source>
        <strain evidence="11">237g6f4</strain>
        <tissue evidence="11">Blood</tissue>
    </source>
</reference>
<comment type="subunit">
    <text evidence="9">Component of the translation initiation factor 2B (eIF2B) complex which is a heterodecamer of two sets of five different subunits: alpha, beta, gamma, delta and epsilon. Subunits alpha, beta and delta comprise a regulatory subcomplex and subunits epsilon and gamma comprise a catalytic subcomplex. Within the complex, the hexameric regulatory complex resides at the center, with the two heterodimeric catalytic subcomplexes bound on opposite sides.</text>
</comment>
<keyword evidence="3" id="KW-0963">Cytoplasm</keyword>
<dbReference type="AlphaFoldDB" id="A0AAV6YJR4"/>
<keyword evidence="5" id="KW-0648">Protein biosynthesis</keyword>
<dbReference type="InterPro" id="IPR037171">
    <property type="entry name" value="NagB/RpiA_transferase-like"/>
</dbReference>
<gene>
    <name evidence="11" type="ORF">GDO81_027545</name>
</gene>
<evidence type="ECO:0000256" key="3">
    <source>
        <dbReference type="ARBA" id="ARBA00022490"/>
    </source>
</evidence>
<dbReference type="SUPFAM" id="SSF100950">
    <property type="entry name" value="NagB/RpiA/CoA transferase-like"/>
    <property type="match status" value="1"/>
</dbReference>
<dbReference type="PANTHER" id="PTHR10233:SF14">
    <property type="entry name" value="TRANSLATION INITIATION FACTOR EIF-2B SUBUNIT DELTA"/>
    <property type="match status" value="1"/>
</dbReference>
<accession>A0AAV6YJR4</accession>
<evidence type="ECO:0000256" key="8">
    <source>
        <dbReference type="ARBA" id="ARBA00044356"/>
    </source>
</evidence>
<keyword evidence="12" id="KW-1185">Reference proteome</keyword>
<dbReference type="InterPro" id="IPR000649">
    <property type="entry name" value="IF-2B-related"/>
</dbReference>
<proteinExistence type="inferred from homology"/>
<evidence type="ECO:0000256" key="1">
    <source>
        <dbReference type="ARBA" id="ARBA00004514"/>
    </source>
</evidence>
<dbReference type="EMBL" id="WNYA01054826">
    <property type="protein sequence ID" value="KAG8535885.1"/>
    <property type="molecule type" value="Genomic_DNA"/>
</dbReference>
<comment type="function">
    <text evidence="6">Acts as a component of the translation initiation factor 2B (eIF2B) complex, which catalyzes the exchange of GDP for GTP on eukaryotic initiation factor 2 (eIF2) gamma subunit. Its guanine nucleotide exchange factor activity is repressed when bound to eIF2 complex phosphorylated on the alpha subunit, thereby limiting the amount of methionyl-initiator methionine tRNA available to the ribosome and consequently global translation is repressed.</text>
</comment>
<evidence type="ECO:0000256" key="9">
    <source>
        <dbReference type="ARBA" id="ARBA00046432"/>
    </source>
</evidence>
<protein>
    <recommendedName>
        <fullName evidence="7">Translation initiation factor eIF2B subunit delta</fullName>
    </recommendedName>
    <alternativeName>
        <fullName evidence="8">eIF2B GDP-GTP exchange factor subunit delta</fullName>
    </alternativeName>
</protein>
<evidence type="ECO:0000256" key="7">
    <source>
        <dbReference type="ARBA" id="ARBA00044147"/>
    </source>
</evidence>
<evidence type="ECO:0000256" key="4">
    <source>
        <dbReference type="ARBA" id="ARBA00022540"/>
    </source>
</evidence>
<evidence type="ECO:0000256" key="2">
    <source>
        <dbReference type="ARBA" id="ARBA00007251"/>
    </source>
</evidence>